<evidence type="ECO:0000313" key="7">
    <source>
        <dbReference type="Proteomes" id="UP000516373"/>
    </source>
</evidence>
<dbReference type="InterPro" id="IPR036388">
    <property type="entry name" value="WH-like_DNA-bd_sf"/>
</dbReference>
<evidence type="ECO:0000256" key="2">
    <source>
        <dbReference type="ARBA" id="ARBA00023125"/>
    </source>
</evidence>
<dbReference type="RefSeq" id="WP_190903368.1">
    <property type="nucleotide sequence ID" value="NZ_AP023439.1"/>
</dbReference>
<feature type="domain" description="IclR-ED" evidence="5">
    <location>
        <begin position="70"/>
        <end position="251"/>
    </location>
</feature>
<proteinExistence type="predicted"/>
<evidence type="ECO:0000256" key="3">
    <source>
        <dbReference type="ARBA" id="ARBA00023163"/>
    </source>
</evidence>
<gene>
    <name evidence="6" type="ORF">GCM10017668_58080</name>
</gene>
<dbReference type="InterPro" id="IPR005471">
    <property type="entry name" value="Tscrpt_reg_IclR_N"/>
</dbReference>
<dbReference type="GO" id="GO:0045892">
    <property type="term" value="P:negative regulation of DNA-templated transcription"/>
    <property type="evidence" value="ECO:0007669"/>
    <property type="project" value="TreeGrafter"/>
</dbReference>
<dbReference type="InterPro" id="IPR014757">
    <property type="entry name" value="Tscrpt_reg_IclR_C"/>
</dbReference>
<evidence type="ECO:0000313" key="6">
    <source>
        <dbReference type="EMBL" id="BCL23965.1"/>
    </source>
</evidence>
<dbReference type="CDD" id="cd00090">
    <property type="entry name" value="HTH_ARSR"/>
    <property type="match status" value="1"/>
</dbReference>
<name>A0A7G1NS40_9ACTN</name>
<reference evidence="6 7" key="1">
    <citation type="journal article" date="2014" name="Int. J. Syst. Evol. Microbiol.">
        <title>Complete genome sequence of Corynebacterium casei LMG S-19264T (=DSM 44701T), isolated from a smear-ripened cheese.</title>
        <authorList>
            <consortium name="US DOE Joint Genome Institute (JGI-PGF)"/>
            <person name="Walter F."/>
            <person name="Albersmeier A."/>
            <person name="Kalinowski J."/>
            <person name="Ruckert C."/>
        </authorList>
    </citation>
    <scope>NUCLEOTIDE SEQUENCE [LARGE SCALE GENOMIC DNA]</scope>
    <source>
        <strain evidence="6 7">JCM 4255</strain>
    </source>
</reference>
<dbReference type="AlphaFoldDB" id="A0A7G1NS40"/>
<keyword evidence="2" id="KW-0238">DNA-binding</keyword>
<dbReference type="Pfam" id="PF09339">
    <property type="entry name" value="HTH_IclR"/>
    <property type="match status" value="1"/>
</dbReference>
<dbReference type="EMBL" id="AP023439">
    <property type="protein sequence ID" value="BCL23965.1"/>
    <property type="molecule type" value="Genomic_DNA"/>
</dbReference>
<dbReference type="GO" id="GO:0003677">
    <property type="term" value="F:DNA binding"/>
    <property type="evidence" value="ECO:0007669"/>
    <property type="project" value="UniProtKB-KW"/>
</dbReference>
<dbReference type="SUPFAM" id="SSF55781">
    <property type="entry name" value="GAF domain-like"/>
    <property type="match status" value="1"/>
</dbReference>
<dbReference type="KEGG" id="stui:GCM10017668_58080"/>
<dbReference type="PROSITE" id="PS51077">
    <property type="entry name" value="HTH_ICLR"/>
    <property type="match status" value="1"/>
</dbReference>
<dbReference type="InterPro" id="IPR011991">
    <property type="entry name" value="ArsR-like_HTH"/>
</dbReference>
<accession>A0A7G1NS40</accession>
<protein>
    <submittedName>
        <fullName evidence="6">IclR family transcriptional regulator</fullName>
    </submittedName>
</protein>
<dbReference type="Gene3D" id="1.10.10.10">
    <property type="entry name" value="Winged helix-like DNA-binding domain superfamily/Winged helix DNA-binding domain"/>
    <property type="match status" value="1"/>
</dbReference>
<dbReference type="Pfam" id="PF01614">
    <property type="entry name" value="IclR_C"/>
    <property type="match status" value="1"/>
</dbReference>
<dbReference type="PANTHER" id="PTHR30136">
    <property type="entry name" value="HELIX-TURN-HELIX TRANSCRIPTIONAL REGULATOR, ICLR FAMILY"/>
    <property type="match status" value="1"/>
</dbReference>
<evidence type="ECO:0000259" key="5">
    <source>
        <dbReference type="PROSITE" id="PS51078"/>
    </source>
</evidence>
<evidence type="ECO:0000259" key="4">
    <source>
        <dbReference type="PROSITE" id="PS51077"/>
    </source>
</evidence>
<dbReference type="PROSITE" id="PS51078">
    <property type="entry name" value="ICLR_ED"/>
    <property type="match status" value="1"/>
</dbReference>
<dbReference type="GO" id="GO:0003700">
    <property type="term" value="F:DNA-binding transcription factor activity"/>
    <property type="evidence" value="ECO:0007669"/>
    <property type="project" value="TreeGrafter"/>
</dbReference>
<evidence type="ECO:0000256" key="1">
    <source>
        <dbReference type="ARBA" id="ARBA00023015"/>
    </source>
</evidence>
<organism evidence="6 7">
    <name type="scientific">Streptomyces tuirus</name>
    <dbReference type="NCBI Taxonomy" id="68278"/>
    <lineage>
        <taxon>Bacteria</taxon>
        <taxon>Bacillati</taxon>
        <taxon>Actinomycetota</taxon>
        <taxon>Actinomycetes</taxon>
        <taxon>Kitasatosporales</taxon>
        <taxon>Streptomycetaceae</taxon>
        <taxon>Streptomyces</taxon>
    </lineage>
</organism>
<dbReference type="Proteomes" id="UP000516373">
    <property type="component" value="Chromosome"/>
</dbReference>
<dbReference type="InterPro" id="IPR029016">
    <property type="entry name" value="GAF-like_dom_sf"/>
</dbReference>
<keyword evidence="1" id="KW-0805">Transcription regulation</keyword>
<dbReference type="SUPFAM" id="SSF46785">
    <property type="entry name" value="Winged helix' DNA-binding domain"/>
    <property type="match status" value="1"/>
</dbReference>
<dbReference type="SMART" id="SM00346">
    <property type="entry name" value="HTH_ICLR"/>
    <property type="match status" value="1"/>
</dbReference>
<dbReference type="PANTHER" id="PTHR30136:SF24">
    <property type="entry name" value="HTH-TYPE TRANSCRIPTIONAL REPRESSOR ALLR"/>
    <property type="match status" value="1"/>
</dbReference>
<feature type="domain" description="HTH iclR-type" evidence="4">
    <location>
        <begin position="8"/>
        <end position="69"/>
    </location>
</feature>
<dbReference type="InterPro" id="IPR050707">
    <property type="entry name" value="HTH_MetabolicPath_Reg"/>
</dbReference>
<dbReference type="InterPro" id="IPR036390">
    <property type="entry name" value="WH_DNA-bd_sf"/>
</dbReference>
<dbReference type="Gene3D" id="3.30.450.40">
    <property type="match status" value="1"/>
</dbReference>
<keyword evidence="3" id="KW-0804">Transcription</keyword>
<sequence>MAPSKAGADSGRRALELLFAFTEQRPVATVRQLADELGIPVPTAHRYVALLRDMGLIEEGDRGHYHLTMRVAALGRAARRATPLVNVAEPFMRELSHSTQETVILSRLVHGLPVCIHRVESLRPFRLSFEPGQPLPALRGASVRLLLGGLSATERLRHIDEALAVGELPPVNGREAFLTEIDHAMRQGWEVSHEEIDEGVWAASAPVREGSQIVAALSAPCPAFRLDEAQRASIIDQVVKTADRISQALSN</sequence>